<proteinExistence type="predicted"/>
<evidence type="ECO:0000256" key="3">
    <source>
        <dbReference type="ARBA" id="ARBA00022679"/>
    </source>
</evidence>
<name>A0A2Z5PMI4_METMI</name>
<sequence>MEYINYRPLAKKFNDFKDYLNDDIKKYLVRENLIIPKGETYVLNNNSEFNDLEHIKTISELKRLKRHYLEDGPTIESYIEKSVFHLINKFFILKIMELEGLIETKIYVNSINELKCFYSFQKTNGIVDKYYDFYEYIFLELSNDLPIIYKKNAYSTYIPSNVVLNNIMLQINSMDEIWQNDPIQWIYEYYNKKDGRELDDTDIGFNDTIKKTQTKTPMWLSKYLVDNTLGAYYKEMHPEQDIELFCNYLDKYSGEKRPYKNPEDLKIIDPCVGSGTILEYAFEVLYEIYLRDGHKIEDIPKKILENNIYALDIDLMSIQLACARLYFKFKKYDKKSKVPKMNIFSLDFVPYSKNTTDLIKELLVMPEDFPFDINRIESTFSKDPYNVYNGLIYFIVKKMSEIRDTGSLCTFNRELVLKIMELIQKDSYYNWMNIKQDLSNILLSLHEDSLETPNYEYILDLEEYLRIMDSLDILMKKYEIVISHPPNLSTKHIGKVQGARIDGNIEKLWNQKTGEMDFKNISFAMVYKIIFDFLTPQNNSKVGVIIPDYVMNSKVYFNLRNYLLENTTLYKILDFGTGILTMESPILMIFDTNNNCENETEFQSFKGTDGYYIHYHARDNTQTNFENELFSKENIYIVKQKIFIDYEGENKLIYWQDNNFLLNFKDYQKMGIYKENATGGVITGKNKQYTREIWEFPKNYCSSKNWLKTSKCGRWISKIRYIDFSEDSISAYKRRGGTYSSRLLFEPEYSSKFLFKEGMLLSSQNNKVYSSYLSPKTIFESDLGYINKIEDNFQLIAYLNSKFAEYYLSLISPTNYKAGFFELPRIEPDDKLLNNLSRLCISISANIAYYDKLRYDKVSPLVNYYSGKSLKNTFYDFYYGMEEKKILLLELEYLIDKRIFEIFEITLQKQNEIYEKHGRPVCGYPEITYAKKDISGVFNELKIPLDHKTPEMEFFRQIDYNLVADQLIRLWNSIPKEYSRYSEGFKDSLSNLETIESISENNGIHPRSVLELYKNNPEILNNLLLEEVYYLIYQILSEIFIEKNQDINISILKMNKTNNKFLNLFEEKLSEHFGNENLLNVVSEIESILETDLETWIKKKFFGWHYKKYAKKPLILALGSRNLRFFIHYHNISKNNISEIVSLIEDELDYIQLEIENMELNEKITSDDRINLRKYNLDLEDLKKLKSELIKILENGPLNDTFFENGMEYNLKYFEEILSPKTF</sequence>
<dbReference type="KEGG" id="mmak:MMKA1_08270"/>
<dbReference type="EMBL" id="AP011526">
    <property type="protein sequence ID" value="BAP60944.1"/>
    <property type="molecule type" value="Genomic_DNA"/>
</dbReference>
<keyword evidence="5" id="KW-0175">Coiled coil</keyword>
<dbReference type="SUPFAM" id="SSF53335">
    <property type="entry name" value="S-adenosyl-L-methionine-dependent methyltransferases"/>
    <property type="match status" value="1"/>
</dbReference>
<dbReference type="GeneID" id="41279243"/>
<dbReference type="REBASE" id="94205">
    <property type="entry name" value="MmaKA1ORF8270P"/>
</dbReference>
<evidence type="ECO:0000256" key="4">
    <source>
        <dbReference type="ARBA" id="ARBA00047942"/>
    </source>
</evidence>
<evidence type="ECO:0000313" key="7">
    <source>
        <dbReference type="Proteomes" id="UP000264208"/>
    </source>
</evidence>
<gene>
    <name evidence="6" type="ORF">MMKA1_08270</name>
</gene>
<evidence type="ECO:0000256" key="2">
    <source>
        <dbReference type="ARBA" id="ARBA00022603"/>
    </source>
</evidence>
<dbReference type="InterPro" id="IPR029063">
    <property type="entry name" value="SAM-dependent_MTases_sf"/>
</dbReference>
<accession>A0A2Z5PMI4</accession>
<dbReference type="GO" id="GO:0009007">
    <property type="term" value="F:site-specific DNA-methyltransferase (adenine-specific) activity"/>
    <property type="evidence" value="ECO:0007669"/>
    <property type="project" value="UniProtKB-EC"/>
</dbReference>
<keyword evidence="3" id="KW-0808">Transferase</keyword>
<comment type="catalytic activity">
    <reaction evidence="4">
        <text>a 2'-deoxyadenosine in DNA + S-adenosyl-L-methionine = an N(6)-methyl-2'-deoxyadenosine in DNA + S-adenosyl-L-homocysteine + H(+)</text>
        <dbReference type="Rhea" id="RHEA:15197"/>
        <dbReference type="Rhea" id="RHEA-COMP:12418"/>
        <dbReference type="Rhea" id="RHEA-COMP:12419"/>
        <dbReference type="ChEBI" id="CHEBI:15378"/>
        <dbReference type="ChEBI" id="CHEBI:57856"/>
        <dbReference type="ChEBI" id="CHEBI:59789"/>
        <dbReference type="ChEBI" id="CHEBI:90615"/>
        <dbReference type="ChEBI" id="CHEBI:90616"/>
        <dbReference type="EC" id="2.1.1.72"/>
    </reaction>
</comment>
<keyword evidence="2" id="KW-0489">Methyltransferase</keyword>
<reference evidence="6 7" key="1">
    <citation type="submission" date="2009-06" db="EMBL/GenBank/DDBJ databases">
        <title>Molecular Evidence for Microbiologically Influenced Corrosion from genome of Methanogen.</title>
        <authorList>
            <person name="Ito N."/>
            <person name="Tsurumaru H."/>
            <person name="Shimizu A."/>
            <person name="Harada T."/>
            <person name="Hosoyama A."/>
            <person name="Horikawa H."/>
            <person name="Wakai S."/>
            <person name="Sasaki K."/>
            <person name="Nishijima K."/>
            <person name="Ataku H."/>
            <person name="Yamazaki J."/>
            <person name="Mise M."/>
            <person name="Yamazaki S."/>
            <person name="Tanikawa S."/>
            <person name="Harayama S."/>
            <person name="Fujita N."/>
        </authorList>
    </citation>
    <scope>NUCLEOTIDE SEQUENCE [LARGE SCALE GENOMIC DNA]</scope>
    <source>
        <strain evidence="7">KA1 ( NBRC 102054)</strain>
    </source>
</reference>
<dbReference type="Gene3D" id="3.40.50.150">
    <property type="entry name" value="Vaccinia Virus protein VP39"/>
    <property type="match status" value="1"/>
</dbReference>
<dbReference type="AlphaFoldDB" id="A0A2Z5PMI4"/>
<dbReference type="Proteomes" id="UP000264208">
    <property type="component" value="Chromosome"/>
</dbReference>
<dbReference type="PANTHER" id="PTHR33841">
    <property type="entry name" value="DNA METHYLTRANSFERASE YEEA-RELATED"/>
    <property type="match status" value="1"/>
</dbReference>
<protein>
    <recommendedName>
        <fullName evidence="1">site-specific DNA-methyltransferase (adenine-specific)</fullName>
        <ecNumber evidence="1">2.1.1.72</ecNumber>
    </recommendedName>
</protein>
<feature type="coiled-coil region" evidence="5">
    <location>
        <begin position="1141"/>
        <end position="1192"/>
    </location>
</feature>
<dbReference type="EC" id="2.1.1.72" evidence="1"/>
<evidence type="ECO:0000313" key="6">
    <source>
        <dbReference type="EMBL" id="BAP60944.1"/>
    </source>
</evidence>
<dbReference type="RefSeq" id="WP_146778153.1">
    <property type="nucleotide sequence ID" value="NZ_AP011526.1"/>
</dbReference>
<organism evidence="6 7">
    <name type="scientific">Methanococcus maripaludis KA1</name>
    <dbReference type="NCBI Taxonomy" id="637914"/>
    <lineage>
        <taxon>Archaea</taxon>
        <taxon>Methanobacteriati</taxon>
        <taxon>Methanobacteriota</taxon>
        <taxon>Methanomada group</taxon>
        <taxon>Methanococci</taxon>
        <taxon>Methanococcales</taxon>
        <taxon>Methanococcaceae</taxon>
        <taxon>Methanococcus</taxon>
    </lineage>
</organism>
<dbReference type="InterPro" id="IPR050953">
    <property type="entry name" value="N4_N6_ade-DNA_methylase"/>
</dbReference>
<evidence type="ECO:0000256" key="1">
    <source>
        <dbReference type="ARBA" id="ARBA00011900"/>
    </source>
</evidence>
<evidence type="ECO:0000256" key="5">
    <source>
        <dbReference type="SAM" id="Coils"/>
    </source>
</evidence>
<dbReference type="PANTHER" id="PTHR33841:SF1">
    <property type="entry name" value="DNA METHYLTRANSFERASE A"/>
    <property type="match status" value="1"/>
</dbReference>
<dbReference type="GO" id="GO:0032259">
    <property type="term" value="P:methylation"/>
    <property type="evidence" value="ECO:0007669"/>
    <property type="project" value="UniProtKB-KW"/>
</dbReference>